<dbReference type="Pfam" id="PF21029">
    <property type="entry name" value="RMC1_N"/>
    <property type="match status" value="1"/>
</dbReference>
<dbReference type="GO" id="GO:0010506">
    <property type="term" value="P:regulation of autophagy"/>
    <property type="evidence" value="ECO:0007669"/>
    <property type="project" value="InterPro"/>
</dbReference>
<dbReference type="PANTHER" id="PTHR12897">
    <property type="entry name" value="COLON CANCER-ASSOCIATED PROTEIN MIC1"/>
    <property type="match status" value="1"/>
</dbReference>
<dbReference type="EMBL" id="GEEE01017344">
    <property type="protein sequence ID" value="JAP45881.1"/>
    <property type="molecule type" value="Transcribed_RNA"/>
</dbReference>
<gene>
    <name evidence="2" type="primary">MIC1</name>
    <name evidence="2" type="ORF">TR144074</name>
</gene>
<dbReference type="AlphaFoldDB" id="A0A0X3P1M3"/>
<protein>
    <submittedName>
        <fullName evidence="2">Uncharacterized protein C18orf8 homolog</fullName>
    </submittedName>
</protein>
<dbReference type="InterPro" id="IPR049040">
    <property type="entry name" value="RMC1_N"/>
</dbReference>
<evidence type="ECO:0000259" key="1">
    <source>
        <dbReference type="Pfam" id="PF21029"/>
    </source>
</evidence>
<dbReference type="GO" id="GO:0005765">
    <property type="term" value="C:lysosomal membrane"/>
    <property type="evidence" value="ECO:0007669"/>
    <property type="project" value="TreeGrafter"/>
</dbReference>
<dbReference type="SUPFAM" id="SSF101898">
    <property type="entry name" value="NHL repeat"/>
    <property type="match status" value="1"/>
</dbReference>
<dbReference type="GO" id="GO:0031902">
    <property type="term" value="C:late endosome membrane"/>
    <property type="evidence" value="ECO:0007669"/>
    <property type="project" value="TreeGrafter"/>
</dbReference>
<evidence type="ECO:0000313" key="2">
    <source>
        <dbReference type="EMBL" id="JAP45881.1"/>
    </source>
</evidence>
<reference evidence="2" key="1">
    <citation type="submission" date="2016-01" db="EMBL/GenBank/DDBJ databases">
        <title>Reference transcriptome for the parasite Schistocephalus solidus: insights into the molecular evolution of parasitism.</title>
        <authorList>
            <person name="Hebert F.O."/>
            <person name="Grambauer S."/>
            <person name="Barber I."/>
            <person name="Landry C.R."/>
            <person name="Aubin-Horth N."/>
        </authorList>
    </citation>
    <scope>NUCLEOTIDE SEQUENCE</scope>
</reference>
<proteinExistence type="predicted"/>
<accession>A0A0X3P1M3</accession>
<sequence length="193" mass="21488">MDNFAYLSQNPMVFEPISSLNSVFFDPANNQVFTLRARGALGVNVKTLGTTQSMNFRIQDHGDVLCIKFDPTCTILSLQRKNNSVDFINFDGGCADNTEYSQTCKNSSQLLGFVWTRDHELVCVTADGFELYQVNPTKRLASLLKQGAVQTNWYTWDPLNAILLLSSGSLATKFHVISFPVCRGSVVLSNLIF</sequence>
<organism evidence="2">
    <name type="scientific">Schistocephalus solidus</name>
    <name type="common">Tapeworm</name>
    <dbReference type="NCBI Taxonomy" id="70667"/>
    <lineage>
        <taxon>Eukaryota</taxon>
        <taxon>Metazoa</taxon>
        <taxon>Spiralia</taxon>
        <taxon>Lophotrochozoa</taxon>
        <taxon>Platyhelminthes</taxon>
        <taxon>Cestoda</taxon>
        <taxon>Eucestoda</taxon>
        <taxon>Diphyllobothriidea</taxon>
        <taxon>Diphyllobothriidae</taxon>
        <taxon>Schistocephalus</taxon>
    </lineage>
</organism>
<feature type="domain" description="Regulator of MON1-CCZ1 complex N-terminal" evidence="1">
    <location>
        <begin position="23"/>
        <end position="139"/>
    </location>
</feature>
<name>A0A0X3P1M3_SCHSO</name>
<dbReference type="PANTHER" id="PTHR12897:SF4">
    <property type="entry name" value="REGULATOR OF MON1-CCZ1 COMPLEX"/>
    <property type="match status" value="1"/>
</dbReference>
<dbReference type="InterPro" id="IPR040371">
    <property type="entry name" value="RMC1"/>
</dbReference>
<dbReference type="GO" id="GO:0035658">
    <property type="term" value="C:Mon1-Ccz1 complex"/>
    <property type="evidence" value="ECO:0007669"/>
    <property type="project" value="InterPro"/>
</dbReference>